<evidence type="ECO:0000313" key="2">
    <source>
        <dbReference type="Proteomes" id="UP001062846"/>
    </source>
</evidence>
<organism evidence="1 2">
    <name type="scientific">Rhododendron molle</name>
    <name type="common">Chinese azalea</name>
    <name type="synonym">Azalea mollis</name>
    <dbReference type="NCBI Taxonomy" id="49168"/>
    <lineage>
        <taxon>Eukaryota</taxon>
        <taxon>Viridiplantae</taxon>
        <taxon>Streptophyta</taxon>
        <taxon>Embryophyta</taxon>
        <taxon>Tracheophyta</taxon>
        <taxon>Spermatophyta</taxon>
        <taxon>Magnoliopsida</taxon>
        <taxon>eudicotyledons</taxon>
        <taxon>Gunneridae</taxon>
        <taxon>Pentapetalae</taxon>
        <taxon>asterids</taxon>
        <taxon>Ericales</taxon>
        <taxon>Ericaceae</taxon>
        <taxon>Ericoideae</taxon>
        <taxon>Rhodoreae</taxon>
        <taxon>Rhododendron</taxon>
    </lineage>
</organism>
<accession>A0ACC0M116</accession>
<evidence type="ECO:0000313" key="1">
    <source>
        <dbReference type="EMBL" id="KAI8534237.1"/>
    </source>
</evidence>
<comment type="caution">
    <text evidence="1">The sequence shown here is derived from an EMBL/GenBank/DDBJ whole genome shotgun (WGS) entry which is preliminary data.</text>
</comment>
<proteinExistence type="predicted"/>
<dbReference type="Proteomes" id="UP001062846">
    <property type="component" value="Chromosome 10"/>
</dbReference>
<name>A0ACC0M116_RHOML</name>
<keyword evidence="2" id="KW-1185">Reference proteome</keyword>
<dbReference type="EMBL" id="CM046397">
    <property type="protein sequence ID" value="KAI8534237.1"/>
    <property type="molecule type" value="Genomic_DNA"/>
</dbReference>
<reference evidence="1" key="1">
    <citation type="submission" date="2022-02" db="EMBL/GenBank/DDBJ databases">
        <title>Plant Genome Project.</title>
        <authorList>
            <person name="Zhang R.-G."/>
        </authorList>
    </citation>
    <scope>NUCLEOTIDE SEQUENCE</scope>
    <source>
        <strain evidence="1">AT1</strain>
    </source>
</reference>
<gene>
    <name evidence="1" type="ORF">RHMOL_Rhmol10G0074000</name>
</gene>
<sequence length="721" mass="81811">MSKFEYPRLRRAEIIGFLAESHIEDRIAESDLRNPNPDFILNLYTKILIHLDSLTYVLKTLISEHHAKCSRGIPHHEGHSVVEPAPICGGEALAWRCSRSVLHRTSTEYYGQVDFAALEQLENPDLHVDSVRTMNLFRKIKELLAALDCPKKFNLRDLIKPNADRTELFLSALLNFCIHRDTKMNLLRPMVEDLTLLDEKRQQLESRISQLNAEIAEQNELREREMPLVQDVEAKVKELTQVIPGLNNHQMSLKASIKKMKEKAKEMDEKISSAEFVLVQSVQENASLRSKIVQSPDKLQRALEEKKVVRIDAKNAERAAMQSFQEKCAVLEVYMKASKKLSKNLAQMQAIQEQVNSAKAVEKDVKVLKVKQSEAGMLDKSLEAKLVERQGKVEQLDEMRKQLEKERDLRCEEATRELNNVKSEVEEKRRDLESRETKLQAVVAEADAMSMKSNSVKESGAAKRQELSRKSEEIVSQELEVRKPENLDMLIQILPYAPIFELLTGHKIRNSLNLGRRAHAHMLLRGLRPTAFVGAKIVAMYASSGDLNSAALTFAHITHPSSLLCNSIIWAYTVCGNFEKTIQTYFRMHLIGLKADYFTYPFVLKSCADLSRVGFGRCVHGQGLRGGWGFYMYVGTSLIDFYVKCGELSDGRRVFDGMPVRDVSSWNALIAGYTRDGMIAYAEDLFGGMEERNVVSWSAMISGYTQNGLGGRALCLFNEMF</sequence>
<protein>
    <submittedName>
        <fullName evidence="1">Uncharacterized protein</fullName>
    </submittedName>
</protein>